<comment type="caution">
    <text evidence="1">The sequence shown here is derived from an EMBL/GenBank/DDBJ whole genome shotgun (WGS) entry which is preliminary data.</text>
</comment>
<reference evidence="1" key="1">
    <citation type="submission" date="2020-05" db="EMBL/GenBank/DDBJ databases">
        <title>Phylogenomic resolution of chytrid fungi.</title>
        <authorList>
            <person name="Stajich J.E."/>
            <person name="Amses K."/>
            <person name="Simmons R."/>
            <person name="Seto K."/>
            <person name="Myers J."/>
            <person name="Bonds A."/>
            <person name="Quandt C.A."/>
            <person name="Barry K."/>
            <person name="Liu P."/>
            <person name="Grigoriev I."/>
            <person name="Longcore J.E."/>
            <person name="James T.Y."/>
        </authorList>
    </citation>
    <scope>NUCLEOTIDE SEQUENCE</scope>
    <source>
        <strain evidence="1">JEL0318</strain>
    </source>
</reference>
<accession>A0AAD5X415</accession>
<proteinExistence type="predicted"/>
<dbReference type="EMBL" id="JADGJD010000591">
    <property type="protein sequence ID" value="KAJ3049813.1"/>
    <property type="molecule type" value="Genomic_DNA"/>
</dbReference>
<dbReference type="AlphaFoldDB" id="A0AAD5X415"/>
<evidence type="ECO:0000313" key="2">
    <source>
        <dbReference type="Proteomes" id="UP001212841"/>
    </source>
</evidence>
<organism evidence="1 2">
    <name type="scientific">Rhizophlyctis rosea</name>
    <dbReference type="NCBI Taxonomy" id="64517"/>
    <lineage>
        <taxon>Eukaryota</taxon>
        <taxon>Fungi</taxon>
        <taxon>Fungi incertae sedis</taxon>
        <taxon>Chytridiomycota</taxon>
        <taxon>Chytridiomycota incertae sedis</taxon>
        <taxon>Chytridiomycetes</taxon>
        <taxon>Rhizophlyctidales</taxon>
        <taxon>Rhizophlyctidaceae</taxon>
        <taxon>Rhizophlyctis</taxon>
    </lineage>
</organism>
<dbReference type="Proteomes" id="UP001212841">
    <property type="component" value="Unassembled WGS sequence"/>
</dbReference>
<protein>
    <submittedName>
        <fullName evidence="1">Uncharacterized protein</fullName>
    </submittedName>
</protein>
<gene>
    <name evidence="1" type="ORF">HK097_009199</name>
</gene>
<sequence length="138" mass="15150">MELFMSRNARAIIYLFVENDASFCRRALAMAAEGGKVRVFHGLIQGKGNYMSPVDMQFALERAAASCQNLTVPFRLQPGKRELNAQPPSGKALALYAALVEGDPVVVPALVEDDNDIDLTFQVCIIEDDVNAFLRLMG</sequence>
<name>A0AAD5X415_9FUNG</name>
<evidence type="ECO:0000313" key="1">
    <source>
        <dbReference type="EMBL" id="KAJ3049813.1"/>
    </source>
</evidence>
<keyword evidence="2" id="KW-1185">Reference proteome</keyword>